<dbReference type="InterPro" id="IPR050490">
    <property type="entry name" value="Bact_solute-bd_prot1"/>
</dbReference>
<dbReference type="PROSITE" id="PS51257">
    <property type="entry name" value="PROKAR_LIPOPROTEIN"/>
    <property type="match status" value="1"/>
</dbReference>
<feature type="chain" id="PRO_5045574339" evidence="2">
    <location>
        <begin position="26"/>
        <end position="535"/>
    </location>
</feature>
<dbReference type="Gene3D" id="3.40.190.10">
    <property type="entry name" value="Periplasmic binding protein-like II"/>
    <property type="match status" value="2"/>
</dbReference>
<dbReference type="GeneID" id="303296548"/>
<feature type="signal peptide" evidence="2">
    <location>
        <begin position="1"/>
        <end position="25"/>
    </location>
</feature>
<dbReference type="PROSITE" id="PS51318">
    <property type="entry name" value="TAT"/>
    <property type="match status" value="1"/>
</dbReference>
<accession>A0ABW0FEG9</accession>
<evidence type="ECO:0000313" key="4">
    <source>
        <dbReference type="Proteomes" id="UP001595937"/>
    </source>
</evidence>
<name>A0ABW0FEG9_9MICO</name>
<evidence type="ECO:0000256" key="1">
    <source>
        <dbReference type="SAM" id="MobiDB-lite"/>
    </source>
</evidence>
<dbReference type="EMBL" id="JBHSLN010000010">
    <property type="protein sequence ID" value="MFC5296225.1"/>
    <property type="molecule type" value="Genomic_DNA"/>
</dbReference>
<protein>
    <submittedName>
        <fullName evidence="3">Extracellular solute-binding protein</fullName>
    </submittedName>
</protein>
<organism evidence="3 4">
    <name type="scientific">Brachybacterium tyrofermentans</name>
    <dbReference type="NCBI Taxonomy" id="47848"/>
    <lineage>
        <taxon>Bacteria</taxon>
        <taxon>Bacillati</taxon>
        <taxon>Actinomycetota</taxon>
        <taxon>Actinomycetes</taxon>
        <taxon>Micrococcales</taxon>
        <taxon>Dermabacteraceae</taxon>
        <taxon>Brachybacterium</taxon>
    </lineage>
</organism>
<comment type="caution">
    <text evidence="3">The sequence shown here is derived from an EMBL/GenBank/DDBJ whole genome shotgun (WGS) entry which is preliminary data.</text>
</comment>
<sequence>MTRSPFTRRTVLASSAVLASSTALAACGGGGDEGGDTAEKIENPDENINPEGLPIVEEEITISFMSRRSNASAEDWNEVAAAQTTQELTNIEVDWGLVNEEAAIERRNLLLTSGDYPEVFYRTGVPSGDIAKYGEQGTFIPLNDLIEKYMPNLTARMEEYPALRTGLTFPDGNIYSLPGIYDPTSLGLRYQTKFWIRQDWLDQFGMATPETLEEYQAYLEEVAASIEGSIPLGGQDMGSILTSLYGTFGLANHGNDAGLIDLDADGKVRYFPASEEYRDLLSFLAGLYSKGLLQQDIFATDAAAFSANGTEGLLGSCGVQTPSGYFGKEGDNYVALKPLVRNAGDEPAWHAVRSELSSIGNFVMTDKSEHPIEIARWMDFWFGEEGAKLFFLGVEGESYEEVDGRDELIPELLEDKTVDEALKPYVLYLGGWYPGWATDDWFRGVETSEQSTEGSKVVEPYALKEVWPAFTFTAEESQQITTIGNDISKYAEESLAAFVTGDRSLDEWDDHVATFEQIGLADFVAAHQTAYERRS</sequence>
<dbReference type="PANTHER" id="PTHR43649">
    <property type="entry name" value="ARABINOSE-BINDING PROTEIN-RELATED"/>
    <property type="match status" value="1"/>
</dbReference>
<dbReference type="RefSeq" id="WP_193118737.1">
    <property type="nucleotide sequence ID" value="NZ_BAAAIR010000026.1"/>
</dbReference>
<evidence type="ECO:0000313" key="3">
    <source>
        <dbReference type="EMBL" id="MFC5296225.1"/>
    </source>
</evidence>
<dbReference type="PANTHER" id="PTHR43649:SF17">
    <property type="entry name" value="ABC TRANSPORTER SOLUTE BINDING PROTEIN-SUGAR TRANSPORT"/>
    <property type="match status" value="1"/>
</dbReference>
<gene>
    <name evidence="3" type="ORF">ACFPK8_01750</name>
</gene>
<dbReference type="SUPFAM" id="SSF53850">
    <property type="entry name" value="Periplasmic binding protein-like II"/>
    <property type="match status" value="1"/>
</dbReference>
<keyword evidence="4" id="KW-1185">Reference proteome</keyword>
<dbReference type="Proteomes" id="UP001595937">
    <property type="component" value="Unassembled WGS sequence"/>
</dbReference>
<dbReference type="InterPro" id="IPR006311">
    <property type="entry name" value="TAT_signal"/>
</dbReference>
<feature type="region of interest" description="Disordered" evidence="1">
    <location>
        <begin position="27"/>
        <end position="50"/>
    </location>
</feature>
<reference evidence="4" key="1">
    <citation type="journal article" date="2019" name="Int. J. Syst. Evol. Microbiol.">
        <title>The Global Catalogue of Microorganisms (GCM) 10K type strain sequencing project: providing services to taxonomists for standard genome sequencing and annotation.</title>
        <authorList>
            <consortium name="The Broad Institute Genomics Platform"/>
            <consortium name="The Broad Institute Genome Sequencing Center for Infectious Disease"/>
            <person name="Wu L."/>
            <person name="Ma J."/>
        </authorList>
    </citation>
    <scope>NUCLEOTIDE SEQUENCE [LARGE SCALE GENOMIC DNA]</scope>
    <source>
        <strain evidence="4">CGMCC 1.16455</strain>
    </source>
</reference>
<proteinExistence type="predicted"/>
<keyword evidence="2" id="KW-0732">Signal</keyword>
<evidence type="ECO:0000256" key="2">
    <source>
        <dbReference type="SAM" id="SignalP"/>
    </source>
</evidence>